<dbReference type="OrthoDB" id="5404323at2759"/>
<evidence type="ECO:0000313" key="3">
    <source>
        <dbReference type="Proteomes" id="UP000606974"/>
    </source>
</evidence>
<feature type="compositionally biased region" description="Low complexity" evidence="1">
    <location>
        <begin position="322"/>
        <end position="333"/>
    </location>
</feature>
<gene>
    <name evidence="2" type="ORF">GJ744_010162</name>
</gene>
<proteinExistence type="predicted"/>
<feature type="compositionally biased region" description="Acidic residues" evidence="1">
    <location>
        <begin position="549"/>
        <end position="562"/>
    </location>
</feature>
<feature type="compositionally biased region" description="Basic and acidic residues" evidence="1">
    <location>
        <begin position="389"/>
        <end position="400"/>
    </location>
</feature>
<dbReference type="EMBL" id="JAACFV010000064">
    <property type="protein sequence ID" value="KAF7507733.1"/>
    <property type="molecule type" value="Genomic_DNA"/>
</dbReference>
<dbReference type="Proteomes" id="UP000606974">
    <property type="component" value="Unassembled WGS sequence"/>
</dbReference>
<feature type="region of interest" description="Disordered" evidence="1">
    <location>
        <begin position="545"/>
        <end position="570"/>
    </location>
</feature>
<keyword evidence="3" id="KW-1185">Reference proteome</keyword>
<feature type="region of interest" description="Disordered" evidence="1">
    <location>
        <begin position="322"/>
        <end position="345"/>
    </location>
</feature>
<feature type="compositionally biased region" description="Polar residues" evidence="1">
    <location>
        <begin position="401"/>
        <end position="412"/>
    </location>
</feature>
<name>A0A8H7E4D7_9EURO</name>
<dbReference type="AlphaFoldDB" id="A0A8H7E4D7"/>
<comment type="caution">
    <text evidence="2">The sequence shown here is derived from an EMBL/GenBank/DDBJ whole genome shotgun (WGS) entry which is preliminary data.</text>
</comment>
<sequence>MLSHSLANVCLSTGQIDSSIPQITSYSLSNMTSGTLFEARSWPIALPSLFRREPSLPNIADSSAPDFSNDSYTPNISPPPLEVHPTVALQGGLRERKATPRTKFILAHPPPTKRSKQRLNIRPRMIFQLQRVSDSSRALPAFDVISLAACNSRFTRSIPRKMTGERCLSMDDLVLLRSEMYGHNSIVEGDITDEAEDEITRRHPDLLGAIAYARKAKNGFTNHDEIYLENGLVWEAICLKVGVYEFSAKNHDSYKLRWVSRKARRPHPKENTPTENANKPFSSRFTFSIINPNTRIHPVIATLTADNKLDILDRFLTAGSPASRSALSSNSQSPVHSDFSSETSYFDRPANSEAFYTKTDEALQILIILTGIWVISKQGWSEPLSKGPDLIDKSQRESGERSPTSVVSSTETIFKGSPQHEVAPFRNQRSSTSPSPRRAGKQPALSDRANSVGALSIGTPTASMRPTVNGGVLLLPSAHHSYQHNGERCKPTLGMDAHGQTPGFASGGLGDATDAQKSLSSMEINATLQDGAKALPLVVDENVLGGGSEETEAPYQDEEKDEEKDGLKKRPNKLLRFSGACRSLVDPCIRFF</sequence>
<feature type="compositionally biased region" description="Polar residues" evidence="1">
    <location>
        <begin position="334"/>
        <end position="344"/>
    </location>
</feature>
<reference evidence="2" key="1">
    <citation type="submission" date="2020-02" db="EMBL/GenBank/DDBJ databases">
        <authorList>
            <person name="Palmer J.M."/>
        </authorList>
    </citation>
    <scope>NUCLEOTIDE SEQUENCE</scope>
    <source>
        <strain evidence="2">EPUS1.4</strain>
        <tissue evidence="2">Thallus</tissue>
    </source>
</reference>
<feature type="region of interest" description="Disordered" evidence="1">
    <location>
        <begin position="384"/>
        <end position="463"/>
    </location>
</feature>
<organism evidence="2 3">
    <name type="scientific">Endocarpon pusillum</name>
    <dbReference type="NCBI Taxonomy" id="364733"/>
    <lineage>
        <taxon>Eukaryota</taxon>
        <taxon>Fungi</taxon>
        <taxon>Dikarya</taxon>
        <taxon>Ascomycota</taxon>
        <taxon>Pezizomycotina</taxon>
        <taxon>Eurotiomycetes</taxon>
        <taxon>Chaetothyriomycetidae</taxon>
        <taxon>Verrucariales</taxon>
        <taxon>Verrucariaceae</taxon>
        <taxon>Endocarpon</taxon>
    </lineage>
</organism>
<evidence type="ECO:0000256" key="1">
    <source>
        <dbReference type="SAM" id="MobiDB-lite"/>
    </source>
</evidence>
<protein>
    <submittedName>
        <fullName evidence="2">Uncharacterized protein</fullName>
    </submittedName>
</protein>
<accession>A0A8H7E4D7</accession>
<evidence type="ECO:0000313" key="2">
    <source>
        <dbReference type="EMBL" id="KAF7507733.1"/>
    </source>
</evidence>